<comment type="caution">
    <text evidence="1">The sequence shown here is derived from an EMBL/GenBank/DDBJ whole genome shotgun (WGS) entry which is preliminary data.</text>
</comment>
<accession>A0ACB8QVW5</accession>
<gene>
    <name evidence="1" type="ORF">K488DRAFT_82686</name>
</gene>
<reference evidence="1" key="1">
    <citation type="submission" date="2021-02" db="EMBL/GenBank/DDBJ databases">
        <authorList>
            <consortium name="DOE Joint Genome Institute"/>
            <person name="Ahrendt S."/>
            <person name="Looney B.P."/>
            <person name="Miyauchi S."/>
            <person name="Morin E."/>
            <person name="Drula E."/>
            <person name="Courty P.E."/>
            <person name="Chicoki N."/>
            <person name="Fauchery L."/>
            <person name="Kohler A."/>
            <person name="Kuo A."/>
            <person name="Labutti K."/>
            <person name="Pangilinan J."/>
            <person name="Lipzen A."/>
            <person name="Riley R."/>
            <person name="Andreopoulos W."/>
            <person name="He G."/>
            <person name="Johnson J."/>
            <person name="Barry K.W."/>
            <person name="Grigoriev I.V."/>
            <person name="Nagy L."/>
            <person name="Hibbett D."/>
            <person name="Henrissat B."/>
            <person name="Matheny P.B."/>
            <person name="Labbe J."/>
            <person name="Martin F."/>
        </authorList>
    </citation>
    <scope>NUCLEOTIDE SEQUENCE</scope>
    <source>
        <strain evidence="1">EC-137</strain>
    </source>
</reference>
<reference evidence="1" key="2">
    <citation type="journal article" date="2022" name="New Phytol.">
        <title>Evolutionary transition to the ectomycorrhizal habit in the genomes of a hyperdiverse lineage of mushroom-forming fungi.</title>
        <authorList>
            <person name="Looney B."/>
            <person name="Miyauchi S."/>
            <person name="Morin E."/>
            <person name="Drula E."/>
            <person name="Courty P.E."/>
            <person name="Kohler A."/>
            <person name="Kuo A."/>
            <person name="LaButti K."/>
            <person name="Pangilinan J."/>
            <person name="Lipzen A."/>
            <person name="Riley R."/>
            <person name="Andreopoulos W."/>
            <person name="He G."/>
            <person name="Johnson J."/>
            <person name="Nolan M."/>
            <person name="Tritt A."/>
            <person name="Barry K.W."/>
            <person name="Grigoriev I.V."/>
            <person name="Nagy L.G."/>
            <person name="Hibbett D."/>
            <person name="Henrissat B."/>
            <person name="Matheny P.B."/>
            <person name="Labbe J."/>
            <person name="Martin F.M."/>
        </authorList>
    </citation>
    <scope>NUCLEOTIDE SEQUENCE</scope>
    <source>
        <strain evidence="1">EC-137</strain>
    </source>
</reference>
<protein>
    <submittedName>
        <fullName evidence="1">Uncharacterized protein</fullName>
    </submittedName>
</protein>
<evidence type="ECO:0000313" key="2">
    <source>
        <dbReference type="Proteomes" id="UP000814128"/>
    </source>
</evidence>
<name>A0ACB8QVW5_9AGAM</name>
<sequence>MGIHPTTYVIETPVDAFVNPPRWPTELEQFSTALATAAKTCDSRLDEVDSAVRNAAPLVSFLQTLAREDGEFVGGVAQPPSVKTAYLVAIVREMILELFPDFATREYLDIALPIHPMAHKNALAQWIPKTCPSSLLLFPPRSLFQTCDPSSPMGSSPRSSKHVSNGMAPFFDNGRDPLCSSRSSSERSPHLFWSLPRDDDETDDSLEVSPDVPEAILQTSILPEPESAFHALPTLLCMADVDNIFHVMASALHQRRAFGFESRPLVGLAFHPRGLFIQVIFGWFDNQDTSRLYCVPLPRVAYVSCRPQRAQEAYGIYDLTELRSLHAFAAFLLCLRRDMLSMAPVCTARMKALSSDAHPEILHLWRSDSAFELNADDLVILRDGTDDSVMSEAHEDRLERTVRTWYEGVYMSWSLSESEAPSLPVAQKNQGIDMSSKRRGTEQGSHSSKFKDSKGYDLFIIRVCKVFICCRDSGRSSDRMPPIHEGAVLEMGGRFAGDLLSAGDVNEALGVFFLSSKQGFTDKRSSATSETGQSVRSRVSASTFTKSKPNTLHWLLDRHVTLHSWCPEDVVDKVPAQIEPARESWKRMLVEHSSAYAQHTILHIPTHYRSSVSLLRLFPPPAYGYEDLKPPTDDFPLSGAAIVRNLFNTSRLDALRLDGEFGRIRAIAWLDSPPAQASNLEWLVDIYPSILRLAVMTVSFSLDNEDAKTAGDYRIHSVKEMCWRFSWDLLTWSIVLMMSRYVTAKTKYMAERDFRLPLIDKSFHTDSPPLFFQDYGENIRESRLFTEELSFEALVAETAGIAAQDRYRQAADSREATFAKAAFADAHAWVRAASNSESHALQLMRDWWAARTMSSVKDVEDEQPKLATCDGLVFVDVPMFFDSELLSRLPDRSRLLDLFRVGTKESAMRRNLPSEVDIATGRRVSPAFPVDKLPKVLELKLGGVDRQLSYLDGIASGSFISSSHIPGLSSTSHLDDLPGPLNIEGGKFESSTPDTEGSDESSPLDLVAGIFTIEHKPKHESGANQVRLYLTAMVKFLGVIGITDFPVYGLVTEGGIGQLVYAWGHRIKGSVDLRVRIVDRHCVCFDLKTLEGALHYACTLAKIIHDEVPRLVELIKAHQEDFNERAKADPDLLIWNMEQFYGQSGVAAKTDESKDKSKIDVALKEGKGSD</sequence>
<keyword evidence="2" id="KW-1185">Reference proteome</keyword>
<organism evidence="1 2">
    <name type="scientific">Vararia minispora EC-137</name>
    <dbReference type="NCBI Taxonomy" id="1314806"/>
    <lineage>
        <taxon>Eukaryota</taxon>
        <taxon>Fungi</taxon>
        <taxon>Dikarya</taxon>
        <taxon>Basidiomycota</taxon>
        <taxon>Agaricomycotina</taxon>
        <taxon>Agaricomycetes</taxon>
        <taxon>Russulales</taxon>
        <taxon>Lachnocladiaceae</taxon>
        <taxon>Vararia</taxon>
    </lineage>
</organism>
<proteinExistence type="predicted"/>
<dbReference type="EMBL" id="MU273479">
    <property type="protein sequence ID" value="KAI0035792.1"/>
    <property type="molecule type" value="Genomic_DNA"/>
</dbReference>
<evidence type="ECO:0000313" key="1">
    <source>
        <dbReference type="EMBL" id="KAI0035792.1"/>
    </source>
</evidence>
<dbReference type="Proteomes" id="UP000814128">
    <property type="component" value="Unassembled WGS sequence"/>
</dbReference>